<dbReference type="EMBL" id="CM029038">
    <property type="protein sequence ID" value="KAG2652907.1"/>
    <property type="molecule type" value="Genomic_DNA"/>
</dbReference>
<dbReference type="InterPro" id="IPR051636">
    <property type="entry name" value="Plant_LTP/defense-related"/>
</dbReference>
<evidence type="ECO:0000256" key="1">
    <source>
        <dbReference type="SAM" id="SignalP"/>
    </source>
</evidence>
<feature type="chain" id="PRO_5036435261" description="Bifunctional inhibitor/plant lipid transfer protein/seed storage helical domain-containing protein" evidence="1">
    <location>
        <begin position="27"/>
        <end position="101"/>
    </location>
</feature>
<gene>
    <name evidence="3" type="ORF">PVAP13_1NG393019</name>
    <name evidence="4" type="ORF">PVAP13_1NG393500</name>
    <name evidence="5" type="ORF">PVAP13_1NG393600</name>
</gene>
<accession>A0A8T0WYJ0</accession>
<protein>
    <recommendedName>
        <fullName evidence="2">Bifunctional inhibitor/plant lipid transfer protein/seed storage helical domain-containing protein</fullName>
    </recommendedName>
</protein>
<keyword evidence="6" id="KW-1185">Reference proteome</keyword>
<feature type="domain" description="Bifunctional inhibitor/plant lipid transfer protein/seed storage helical" evidence="2">
    <location>
        <begin position="29"/>
        <end position="101"/>
    </location>
</feature>
<sequence length="101" mass="10303">MASKALVLFLAVNLVLLGVATPGAFGTTCPIDTLKLGVCVDLLTLLKANLGVPPTQQCCPLISGLADLEAAACLCTNLILPADISLILNYCGKSLPSGFVC</sequence>
<dbReference type="OrthoDB" id="696558at2759"/>
<proteinExistence type="predicted"/>
<feature type="signal peptide" evidence="1">
    <location>
        <begin position="1"/>
        <end position="26"/>
    </location>
</feature>
<evidence type="ECO:0000259" key="2">
    <source>
        <dbReference type="SMART" id="SM00499"/>
    </source>
</evidence>
<dbReference type="CDD" id="cd01958">
    <property type="entry name" value="HPS_like"/>
    <property type="match status" value="1"/>
</dbReference>
<evidence type="ECO:0000313" key="5">
    <source>
        <dbReference type="EMBL" id="KAG2652910.1"/>
    </source>
</evidence>
<dbReference type="Proteomes" id="UP000823388">
    <property type="component" value="Chromosome 1N"/>
</dbReference>
<dbReference type="SUPFAM" id="SSF47699">
    <property type="entry name" value="Bifunctional inhibitor/lipid-transfer protein/seed storage 2S albumin"/>
    <property type="match status" value="1"/>
</dbReference>
<dbReference type="Gene3D" id="1.10.110.10">
    <property type="entry name" value="Plant lipid-transfer and hydrophobic proteins"/>
    <property type="match status" value="1"/>
</dbReference>
<dbReference type="InterPro" id="IPR027923">
    <property type="entry name" value="Hydrophob_seed_dom"/>
</dbReference>
<dbReference type="Pfam" id="PF14547">
    <property type="entry name" value="Hydrophob_seed"/>
    <property type="match status" value="1"/>
</dbReference>
<evidence type="ECO:0000313" key="6">
    <source>
        <dbReference type="Proteomes" id="UP000823388"/>
    </source>
</evidence>
<comment type="caution">
    <text evidence="5">The sequence shown here is derived from an EMBL/GenBank/DDBJ whole genome shotgun (WGS) entry which is preliminary data.</text>
</comment>
<name>A0A8T0WYJ0_PANVG</name>
<dbReference type="PANTHER" id="PTHR31731">
    <property type="match status" value="1"/>
</dbReference>
<dbReference type="EMBL" id="CM029038">
    <property type="protein sequence ID" value="KAG2652909.1"/>
    <property type="molecule type" value="Genomic_DNA"/>
</dbReference>
<dbReference type="EMBL" id="CM029038">
    <property type="protein sequence ID" value="KAG2652910.1"/>
    <property type="molecule type" value="Genomic_DNA"/>
</dbReference>
<dbReference type="SMART" id="SM00499">
    <property type="entry name" value="AAI"/>
    <property type="match status" value="1"/>
</dbReference>
<dbReference type="InterPro" id="IPR036312">
    <property type="entry name" value="Bifun_inhib/LTP/seed_sf"/>
</dbReference>
<dbReference type="InterPro" id="IPR016140">
    <property type="entry name" value="Bifunc_inhib/LTP/seed_store"/>
</dbReference>
<reference evidence="5" key="1">
    <citation type="submission" date="2020-05" db="EMBL/GenBank/DDBJ databases">
        <title>WGS assembly of Panicum virgatum.</title>
        <authorList>
            <person name="Lovell J.T."/>
            <person name="Jenkins J."/>
            <person name="Shu S."/>
            <person name="Juenger T.E."/>
            <person name="Schmutz J."/>
        </authorList>
    </citation>
    <scope>NUCLEOTIDE SEQUENCE</scope>
    <source>
        <strain evidence="5">AP13</strain>
    </source>
</reference>
<evidence type="ECO:0000313" key="3">
    <source>
        <dbReference type="EMBL" id="KAG2652907.1"/>
    </source>
</evidence>
<keyword evidence="1" id="KW-0732">Signal</keyword>
<evidence type="ECO:0000313" key="4">
    <source>
        <dbReference type="EMBL" id="KAG2652909.1"/>
    </source>
</evidence>
<dbReference type="AlphaFoldDB" id="A0A8T0WYJ0"/>
<organism evidence="5 6">
    <name type="scientific">Panicum virgatum</name>
    <name type="common">Blackwell switchgrass</name>
    <dbReference type="NCBI Taxonomy" id="38727"/>
    <lineage>
        <taxon>Eukaryota</taxon>
        <taxon>Viridiplantae</taxon>
        <taxon>Streptophyta</taxon>
        <taxon>Embryophyta</taxon>
        <taxon>Tracheophyta</taxon>
        <taxon>Spermatophyta</taxon>
        <taxon>Magnoliopsida</taxon>
        <taxon>Liliopsida</taxon>
        <taxon>Poales</taxon>
        <taxon>Poaceae</taxon>
        <taxon>PACMAD clade</taxon>
        <taxon>Panicoideae</taxon>
        <taxon>Panicodae</taxon>
        <taxon>Paniceae</taxon>
        <taxon>Panicinae</taxon>
        <taxon>Panicum</taxon>
        <taxon>Panicum sect. Hiantes</taxon>
    </lineage>
</organism>